<keyword evidence="8" id="KW-1185">Reference proteome</keyword>
<dbReference type="STRING" id="478744.SAMN05444359_12323"/>
<dbReference type="InParanoid" id="A0A1H9L6Z3"/>
<dbReference type="EMBL" id="FOFB01000023">
    <property type="protein sequence ID" value="SER06999.1"/>
    <property type="molecule type" value="Genomic_DNA"/>
</dbReference>
<name>A0A1H9L6Z3_9BACT</name>
<evidence type="ECO:0000256" key="2">
    <source>
        <dbReference type="ARBA" id="ARBA00009012"/>
    </source>
</evidence>
<keyword evidence="3 6" id="KW-0812">Transmembrane</keyword>
<feature type="transmembrane region" description="Helical" evidence="6">
    <location>
        <begin position="209"/>
        <end position="227"/>
    </location>
</feature>
<reference evidence="8" key="1">
    <citation type="submission" date="2016-10" db="EMBL/GenBank/DDBJ databases">
        <authorList>
            <person name="Varghese N."/>
            <person name="Submissions S."/>
        </authorList>
    </citation>
    <scope>NUCLEOTIDE SEQUENCE [LARGE SCALE GENOMIC DNA]</scope>
    <source>
        <strain evidence="8">DSM 24740</strain>
    </source>
</reference>
<organism evidence="7 8">
    <name type="scientific">Neolewinella agarilytica</name>
    <dbReference type="NCBI Taxonomy" id="478744"/>
    <lineage>
        <taxon>Bacteria</taxon>
        <taxon>Pseudomonadati</taxon>
        <taxon>Bacteroidota</taxon>
        <taxon>Saprospiria</taxon>
        <taxon>Saprospirales</taxon>
        <taxon>Lewinellaceae</taxon>
        <taxon>Neolewinella</taxon>
    </lineage>
</organism>
<evidence type="ECO:0000256" key="3">
    <source>
        <dbReference type="ARBA" id="ARBA00022692"/>
    </source>
</evidence>
<evidence type="ECO:0000256" key="4">
    <source>
        <dbReference type="ARBA" id="ARBA00022989"/>
    </source>
</evidence>
<dbReference type="PANTHER" id="PTHR13353">
    <property type="entry name" value="TRANSMEMBRANE PROTEIN 19"/>
    <property type="match status" value="1"/>
</dbReference>
<dbReference type="OrthoDB" id="1493873at2"/>
<dbReference type="GO" id="GO:0016020">
    <property type="term" value="C:membrane"/>
    <property type="evidence" value="ECO:0007669"/>
    <property type="project" value="UniProtKB-SubCell"/>
</dbReference>
<feature type="transmembrane region" description="Helical" evidence="6">
    <location>
        <begin position="234"/>
        <end position="252"/>
    </location>
</feature>
<keyword evidence="5 6" id="KW-0472">Membrane</keyword>
<sequence>MLIALVIIVFLTTVVCEVGARREWLPYWIIRKILHVVAVGACAVATLEIDRQLLTDIVTIAEILLIVLVASGKLMRDETGRLAWGVVWFPLAFLMLLLFDVDTKIVAFSMAVLAICDASATVAGKLLAKNTYQLTGDSKSLAGNVGFVISFIILYALAGPIIPALDFTGVCCIAVIVASAEAVGSRGLDNITVPISTAFLLGAFVTEPISSSALLLLIVFGAMFALLPRIQKSLTGGGIVAAVLLAVVVAVGSRSVEWLLPLFVFFGSSLLIGRIFPANTIASDAKHQQPRDATQVFANGSVYGFYAVFMWPTEDLLYFLHPQTEVWLLSIMAMATADTWSSEIGQHFKQPTYDLLRWQKVPPGLSGGVSIAGTLAGLAGAAFLVGCCFWLLPHYRFEFSLKIILFGFLGMLLDSLLGSLLQAKYLDSATNRLSDTPSGNGELVRGYSWVTNDLINFLAILIGVTVFSYLMLF</sequence>
<keyword evidence="4 6" id="KW-1133">Transmembrane helix</keyword>
<comment type="similarity">
    <text evidence="2">Belongs to the TMEM19 family.</text>
</comment>
<comment type="subcellular location">
    <subcellularLocation>
        <location evidence="1">Membrane</location>
        <topology evidence="1">Multi-pass membrane protein</topology>
    </subcellularLocation>
</comment>
<gene>
    <name evidence="7" type="ORF">SAMN05444359_12323</name>
</gene>
<feature type="transmembrane region" description="Helical" evidence="6">
    <location>
        <begin position="296"/>
        <end position="313"/>
    </location>
</feature>
<proteinExistence type="inferred from homology"/>
<evidence type="ECO:0000313" key="8">
    <source>
        <dbReference type="Proteomes" id="UP000199021"/>
    </source>
</evidence>
<feature type="transmembrane region" description="Helical" evidence="6">
    <location>
        <begin position="53"/>
        <end position="70"/>
    </location>
</feature>
<dbReference type="InterPro" id="IPR002794">
    <property type="entry name" value="DUF92_TMEM19"/>
</dbReference>
<protein>
    <submittedName>
        <fullName evidence="7">TIGR00297 family protein</fullName>
    </submittedName>
</protein>
<feature type="transmembrane region" description="Helical" evidence="6">
    <location>
        <begin position="371"/>
        <end position="392"/>
    </location>
</feature>
<dbReference type="Pfam" id="PF01940">
    <property type="entry name" value="DUF92"/>
    <property type="match status" value="1"/>
</dbReference>
<feature type="transmembrane region" description="Helical" evidence="6">
    <location>
        <begin position="82"/>
        <end position="99"/>
    </location>
</feature>
<evidence type="ECO:0000256" key="1">
    <source>
        <dbReference type="ARBA" id="ARBA00004141"/>
    </source>
</evidence>
<dbReference type="Proteomes" id="UP000199021">
    <property type="component" value="Unassembled WGS sequence"/>
</dbReference>
<dbReference type="PANTHER" id="PTHR13353:SF5">
    <property type="entry name" value="TRANSMEMBRANE PROTEIN 19"/>
    <property type="match status" value="1"/>
</dbReference>
<dbReference type="AlphaFoldDB" id="A0A1H9L6Z3"/>
<accession>A0A1H9L6Z3</accession>
<feature type="transmembrane region" description="Helical" evidence="6">
    <location>
        <begin position="140"/>
        <end position="158"/>
    </location>
</feature>
<dbReference type="RefSeq" id="WP_090171393.1">
    <property type="nucleotide sequence ID" value="NZ_FOFB01000023.1"/>
</dbReference>
<feature type="transmembrane region" description="Helical" evidence="6">
    <location>
        <begin position="258"/>
        <end position="276"/>
    </location>
</feature>
<evidence type="ECO:0000256" key="5">
    <source>
        <dbReference type="ARBA" id="ARBA00023136"/>
    </source>
</evidence>
<feature type="transmembrane region" description="Helical" evidence="6">
    <location>
        <begin position="454"/>
        <end position="472"/>
    </location>
</feature>
<feature type="transmembrane region" description="Helical" evidence="6">
    <location>
        <begin position="404"/>
        <end position="423"/>
    </location>
</feature>
<evidence type="ECO:0000313" key="7">
    <source>
        <dbReference type="EMBL" id="SER06999.1"/>
    </source>
</evidence>
<evidence type="ECO:0000256" key="6">
    <source>
        <dbReference type="SAM" id="Phobius"/>
    </source>
</evidence>
<feature type="transmembrane region" description="Helical" evidence="6">
    <location>
        <begin position="105"/>
        <end position="128"/>
    </location>
</feature>